<dbReference type="AlphaFoldDB" id="A0A2A5JJD2"/>
<comment type="caution">
    <text evidence="1">The sequence shown here is derived from an EMBL/GenBank/DDBJ whole genome shotgun (WGS) entry which is preliminary data.</text>
</comment>
<dbReference type="EMBL" id="NKHF01000167">
    <property type="protein sequence ID" value="PCK29558.1"/>
    <property type="molecule type" value="Genomic_DNA"/>
</dbReference>
<evidence type="ECO:0000313" key="2">
    <source>
        <dbReference type="Proteomes" id="UP000228621"/>
    </source>
</evidence>
<proteinExistence type="predicted"/>
<dbReference type="Proteomes" id="UP000228621">
    <property type="component" value="Unassembled WGS sequence"/>
</dbReference>
<organism evidence="1 2">
    <name type="scientific">Pseudoalteromonas piscicida</name>
    <dbReference type="NCBI Taxonomy" id="43662"/>
    <lineage>
        <taxon>Bacteria</taxon>
        <taxon>Pseudomonadati</taxon>
        <taxon>Pseudomonadota</taxon>
        <taxon>Gammaproteobacteria</taxon>
        <taxon>Alteromonadales</taxon>
        <taxon>Pseudoalteromonadaceae</taxon>
        <taxon>Pseudoalteromonas</taxon>
    </lineage>
</organism>
<dbReference type="Gene3D" id="2.180.10.10">
    <property type="entry name" value="RHS repeat-associated core"/>
    <property type="match status" value="1"/>
</dbReference>
<sequence length="31" mass="3460">MNGGRIYDPSLGRFLQADPMVQAPENIQNLN</sequence>
<gene>
    <name evidence="1" type="ORF">CEX98_22240</name>
</gene>
<accession>A0A2A5JJD2</accession>
<keyword evidence="2" id="KW-1185">Reference proteome</keyword>
<evidence type="ECO:0000313" key="1">
    <source>
        <dbReference type="EMBL" id="PCK29558.1"/>
    </source>
</evidence>
<protein>
    <submittedName>
        <fullName evidence="1">Type IV secretion protein Rhs</fullName>
    </submittedName>
</protein>
<feature type="non-terminal residue" evidence="1">
    <location>
        <position position="31"/>
    </location>
</feature>
<reference evidence="2" key="1">
    <citation type="journal article" date="2019" name="Genome Announc.">
        <title>Draft Genome Sequence of Pseudoalteromonas piscicida Strain 36Y ROTHPW, an Hypersaline Seawater Isolate from the South Coast of Sonora, Mexico.</title>
        <authorList>
            <person name="Sanchez-Diaz R."/>
            <person name="Molina-Garza Z.J."/>
            <person name="Cruz-Suarez L.E."/>
            <person name="Selvin J."/>
            <person name="Kiran G.S."/>
            <person name="Ibarra-Gamez J.C."/>
            <person name="Gomez-Gil B."/>
            <person name="Galaviz-Silva L."/>
        </authorList>
    </citation>
    <scope>NUCLEOTIDE SEQUENCE [LARGE SCALE GENOMIC DNA]</scope>
    <source>
        <strain evidence="2">36Y_RITHPW</strain>
    </source>
</reference>
<name>A0A2A5JJD2_PSEO7</name>